<dbReference type="SUPFAM" id="SSF52317">
    <property type="entry name" value="Class I glutamine amidotransferase-like"/>
    <property type="match status" value="1"/>
</dbReference>
<dbReference type="PROSITE" id="PS51274">
    <property type="entry name" value="GATASE_COBBQ"/>
    <property type="match status" value="1"/>
</dbReference>
<evidence type="ECO:0000313" key="11">
    <source>
        <dbReference type="Proteomes" id="UP001652394"/>
    </source>
</evidence>
<evidence type="ECO:0000256" key="6">
    <source>
        <dbReference type="ARBA" id="ARBA00022962"/>
    </source>
</evidence>
<keyword evidence="4 7" id="KW-0067">ATP-binding</keyword>
<protein>
    <recommendedName>
        <fullName evidence="7">Cobyrinate a,c-diamide synthase</fullName>
        <ecNumber evidence="7">6.3.5.11</ecNumber>
    </recommendedName>
    <alternativeName>
        <fullName evidence="7">Cobyrinic acid a,c-diamide synthetase</fullName>
    </alternativeName>
</protein>
<evidence type="ECO:0000256" key="2">
    <source>
        <dbReference type="ARBA" id="ARBA00022598"/>
    </source>
</evidence>
<comment type="domain">
    <text evidence="7">Comprises of two domains. The C-terminal domain contains the binding site for glutamine and catalyzes the hydrolysis of this substrate to glutamate and ammonia. The N-terminal domain is anticipated to bind ATP and cobyrinate and catalyzes the ultimate synthesis of the diamide product. The ammonia produced via the glutaminase domain is probably translocated to the adjacent domain via a molecular tunnel, where it reacts with an activated intermediate.</text>
</comment>
<evidence type="ECO:0000256" key="7">
    <source>
        <dbReference type="HAMAP-Rule" id="MF_00027"/>
    </source>
</evidence>
<keyword evidence="6 7" id="KW-0315">Glutamine amidotransferase</keyword>
<feature type="domain" description="CobB/CobQ-like glutamine amidotransferase" evidence="9">
    <location>
        <begin position="262"/>
        <end position="448"/>
    </location>
</feature>
<comment type="catalytic activity">
    <reaction evidence="7">
        <text>cob(II)yrinate + 2 L-glutamine + 2 ATP + 2 H2O = cob(II)yrinate a,c diamide + 2 L-glutamate + 2 ADP + 2 phosphate + 2 H(+)</text>
        <dbReference type="Rhea" id="RHEA:26289"/>
        <dbReference type="ChEBI" id="CHEBI:15377"/>
        <dbReference type="ChEBI" id="CHEBI:15378"/>
        <dbReference type="ChEBI" id="CHEBI:29985"/>
        <dbReference type="ChEBI" id="CHEBI:30616"/>
        <dbReference type="ChEBI" id="CHEBI:43474"/>
        <dbReference type="ChEBI" id="CHEBI:58359"/>
        <dbReference type="ChEBI" id="CHEBI:58537"/>
        <dbReference type="ChEBI" id="CHEBI:58894"/>
        <dbReference type="ChEBI" id="CHEBI:456216"/>
        <dbReference type="EC" id="6.3.5.11"/>
    </reaction>
</comment>
<keyword evidence="3 7" id="KW-0547">Nucleotide-binding</keyword>
<comment type="caution">
    <text evidence="10">The sequence shown here is derived from an EMBL/GenBank/DDBJ whole genome shotgun (WGS) entry which is preliminary data.</text>
</comment>
<evidence type="ECO:0000256" key="1">
    <source>
        <dbReference type="ARBA" id="ARBA00001946"/>
    </source>
</evidence>
<dbReference type="Proteomes" id="UP001652394">
    <property type="component" value="Unassembled WGS sequence"/>
</dbReference>
<dbReference type="PANTHER" id="PTHR43873">
    <property type="entry name" value="COBYRINATE A,C-DIAMIDE SYNTHASE"/>
    <property type="match status" value="1"/>
</dbReference>
<dbReference type="SUPFAM" id="SSF52540">
    <property type="entry name" value="P-loop containing nucleoside triphosphate hydrolases"/>
    <property type="match status" value="1"/>
</dbReference>
<dbReference type="EMBL" id="JAOQJX010000002">
    <property type="protein sequence ID" value="MCU6746537.1"/>
    <property type="molecule type" value="Genomic_DNA"/>
</dbReference>
<dbReference type="PANTHER" id="PTHR43873:SF1">
    <property type="entry name" value="COBYRINATE A,C-DIAMIDE SYNTHASE"/>
    <property type="match status" value="1"/>
</dbReference>
<evidence type="ECO:0000256" key="4">
    <source>
        <dbReference type="ARBA" id="ARBA00022840"/>
    </source>
</evidence>
<dbReference type="Pfam" id="PF07685">
    <property type="entry name" value="GATase_3"/>
    <property type="match status" value="1"/>
</dbReference>
<dbReference type="Pfam" id="PF01656">
    <property type="entry name" value="CbiA"/>
    <property type="match status" value="1"/>
</dbReference>
<comment type="cofactor">
    <cofactor evidence="1 7">
        <name>Mg(2+)</name>
        <dbReference type="ChEBI" id="CHEBI:18420"/>
    </cofactor>
</comment>
<dbReference type="InterPro" id="IPR011698">
    <property type="entry name" value="GATase_3"/>
</dbReference>
<dbReference type="Gene3D" id="3.40.50.880">
    <property type="match status" value="1"/>
</dbReference>
<organism evidence="10 11">
    <name type="scientific">Faecalicatena acetigenes</name>
    <dbReference type="NCBI Taxonomy" id="2981790"/>
    <lineage>
        <taxon>Bacteria</taxon>
        <taxon>Bacillati</taxon>
        <taxon>Bacillota</taxon>
        <taxon>Clostridia</taxon>
        <taxon>Lachnospirales</taxon>
        <taxon>Lachnospiraceae</taxon>
        <taxon>Faecalicatena</taxon>
    </lineage>
</organism>
<dbReference type="NCBIfam" id="TIGR00379">
    <property type="entry name" value="cobB"/>
    <property type="match status" value="1"/>
</dbReference>
<dbReference type="InterPro" id="IPR027417">
    <property type="entry name" value="P-loop_NTPase"/>
</dbReference>
<dbReference type="InterPro" id="IPR004484">
    <property type="entry name" value="CbiA/CobB_synth"/>
</dbReference>
<evidence type="ECO:0000259" key="9">
    <source>
        <dbReference type="Pfam" id="PF07685"/>
    </source>
</evidence>
<feature type="site" description="Increases nucleophilicity of active site Cys" evidence="7">
    <location>
        <position position="445"/>
    </location>
</feature>
<evidence type="ECO:0000313" key="10">
    <source>
        <dbReference type="EMBL" id="MCU6746537.1"/>
    </source>
</evidence>
<keyword evidence="11" id="KW-1185">Reference proteome</keyword>
<dbReference type="NCBIfam" id="NF002204">
    <property type="entry name" value="PRK01077.1"/>
    <property type="match status" value="1"/>
</dbReference>
<accession>A0ABT2T8F0</accession>
<evidence type="ECO:0000256" key="3">
    <source>
        <dbReference type="ARBA" id="ARBA00022741"/>
    </source>
</evidence>
<feature type="active site" description="Nucleophile" evidence="7">
    <location>
        <position position="345"/>
    </location>
</feature>
<dbReference type="HAMAP" id="MF_00027">
    <property type="entry name" value="CobB_CbiA"/>
    <property type="match status" value="1"/>
</dbReference>
<name>A0ABT2T8F0_9FIRM</name>
<reference evidence="10 11" key="1">
    <citation type="journal article" date="2021" name="ISME Commun">
        <title>Automated analysis of genomic sequences facilitates high-throughput and comprehensive description of bacteria.</title>
        <authorList>
            <person name="Hitch T.C.A."/>
        </authorList>
    </citation>
    <scope>NUCLEOTIDE SEQUENCE [LARGE SCALE GENOMIC DNA]</scope>
    <source>
        <strain evidence="10 11">H2_18</strain>
    </source>
</reference>
<dbReference type="CDD" id="cd03130">
    <property type="entry name" value="GATase1_CobB"/>
    <property type="match status" value="1"/>
</dbReference>
<dbReference type="Gene3D" id="3.40.50.300">
    <property type="entry name" value="P-loop containing nucleotide triphosphate hydrolases"/>
    <property type="match status" value="1"/>
</dbReference>
<keyword evidence="2 7" id="KW-0436">Ligase</keyword>
<dbReference type="RefSeq" id="WP_059068761.1">
    <property type="nucleotide sequence ID" value="NZ_JAOQJX010000002.1"/>
</dbReference>
<proteinExistence type="inferred from homology"/>
<sequence>MKIPRIVFAAPSSGSGKTVTVCALLKALSMQGRKAAAYKCGPDYIDPMFHREVLGIETGNLDLFFCEREKIGQTFCRQAKDKDIAVIEGVMGYYDGISMDSYEASSYDVARTLKAPVILILSPKGMALSAAAIVEGIICFQKDSNIRGIILNRTGEHLYPRMKQMLEEELKRRGYEIPVLGYLPEEEVFSLESRHLGLVTPAELKGLQEKMKEAGRRVSETVELERLFKIAASAPEFPDRSLSGDQSRENIGIHMPGRSLIRIAVAKDEAFGFYYRDNIEVLQELGCELVEFSPLSDTRLPEGIKGLLLGGGYPELYAKTLAENEKMRRAVKEAVEQGIPCLAECGGFMYLHETLSDREKNVYPMAGVIKGHASFRGKLVRFGYIHVEGNCDGTYLKKGEVIRGHEFHYWDSTDNGSACVARKPDGKRSWNCIHERGNLFAGYPHLYLPSFLPFAERFVQACADSKVHTGENTI</sequence>
<keyword evidence="7" id="KW-0169">Cobalamin biosynthesis</keyword>
<comment type="similarity">
    <text evidence="7">Belongs to the CobB/CbiA family.</text>
</comment>
<comment type="miscellaneous">
    <text evidence="7">The a and c carboxylates of cobyrinate are activated for nucleophilic attack via formation of a phosphorylated intermediate by ATP. CbiA catalyzes first the amidation of the c-carboxylate, and then that of the a-carboxylate.</text>
</comment>
<evidence type="ECO:0000259" key="8">
    <source>
        <dbReference type="Pfam" id="PF01656"/>
    </source>
</evidence>
<evidence type="ECO:0000256" key="5">
    <source>
        <dbReference type="ARBA" id="ARBA00022842"/>
    </source>
</evidence>
<comment type="function">
    <text evidence="7">Catalyzes the ATP-dependent amidation of the two carboxylate groups at positions a and c of cobyrinate, using either L-glutamine or ammonia as the nitrogen source.</text>
</comment>
<feature type="domain" description="CobQ/CobB/MinD/ParA nucleotide binding" evidence="8">
    <location>
        <begin position="6"/>
        <end position="196"/>
    </location>
</feature>
<dbReference type="InterPro" id="IPR029062">
    <property type="entry name" value="Class_I_gatase-like"/>
</dbReference>
<dbReference type="EC" id="6.3.5.11" evidence="7"/>
<keyword evidence="5 7" id="KW-0460">Magnesium</keyword>
<gene>
    <name evidence="7" type="primary">cbiA</name>
    <name evidence="10" type="ORF">OCV51_02500</name>
</gene>
<dbReference type="InterPro" id="IPR002586">
    <property type="entry name" value="CobQ/CobB/MinD/ParA_Nub-bd_dom"/>
</dbReference>
<comment type="pathway">
    <text evidence="7">Cofactor biosynthesis; adenosylcobalamin biosynthesis; cob(II)yrinate a,c-diamide from sirohydrochlorin (anaerobic route): step 10/10.</text>
</comment>